<feature type="domain" description="Cas6b N-terminal" evidence="2">
    <location>
        <begin position="4"/>
        <end position="100"/>
    </location>
</feature>
<feature type="domain" description="Cas6b C-terminal" evidence="1">
    <location>
        <begin position="111"/>
        <end position="222"/>
    </location>
</feature>
<dbReference type="AlphaFoldDB" id="A0A4S2AZ35"/>
<evidence type="ECO:0000259" key="1">
    <source>
        <dbReference type="Pfam" id="PF17262"/>
    </source>
</evidence>
<dbReference type="Pfam" id="PF17955">
    <property type="entry name" value="Cas6b_N"/>
    <property type="match status" value="1"/>
</dbReference>
<proteinExistence type="predicted"/>
<organism evidence="3 4">
    <name type="scientific">Bacteroides acidifaciens</name>
    <dbReference type="NCBI Taxonomy" id="85831"/>
    <lineage>
        <taxon>Bacteria</taxon>
        <taxon>Pseudomonadati</taxon>
        <taxon>Bacteroidota</taxon>
        <taxon>Bacteroidia</taxon>
        <taxon>Bacteroidales</taxon>
        <taxon>Bacteroidaceae</taxon>
        <taxon>Bacteroides</taxon>
    </lineage>
</organism>
<gene>
    <name evidence="3" type="ORF">E5356_07505</name>
</gene>
<dbReference type="EMBL" id="SRZA01000016">
    <property type="protein sequence ID" value="TGY06054.1"/>
    <property type="molecule type" value="Genomic_DNA"/>
</dbReference>
<name>A0A4S2AZ35_9BACE</name>
<protein>
    <submittedName>
        <fullName evidence="3">Uncharacterized protein</fullName>
    </submittedName>
</protein>
<dbReference type="InterPro" id="IPR041528">
    <property type="entry name" value="Cas6b_N"/>
</dbReference>
<dbReference type="InterPro" id="IPR020209">
    <property type="entry name" value="Cas6b_C"/>
</dbReference>
<evidence type="ECO:0000313" key="3">
    <source>
        <dbReference type="EMBL" id="TGY06054.1"/>
    </source>
</evidence>
<sequence length="232" mass="26679">MQNDIHILVIRFKNEISLLEIPFFRGAILHALHGEANVLFHNHVDESSFRYSYPLIQYKRIQGKAAIVCLKEGTEAIGQFFSEGTFTFNIGNRYVKMELGSVLPRKCLVQTWNSMFKYRIRRWLPLNSENYQRYKAMEGISEKISFLESILIANLLSFSKGIGVYVEKEIQCKLTSLHDPFLVKNKGIKLMAFDIEFVTNMSLPDYIGIGKNASIGYGVVTHVRNETIMINK</sequence>
<dbReference type="Pfam" id="PF17262">
    <property type="entry name" value="Cas6b_C"/>
    <property type="match status" value="1"/>
</dbReference>
<evidence type="ECO:0000313" key="4">
    <source>
        <dbReference type="Proteomes" id="UP000305751"/>
    </source>
</evidence>
<dbReference type="RefSeq" id="WP_121959980.1">
    <property type="nucleotide sequence ID" value="NZ_CAJTBC010000024.1"/>
</dbReference>
<comment type="caution">
    <text evidence="3">The sequence shown here is derived from an EMBL/GenBank/DDBJ whole genome shotgun (WGS) entry which is preliminary data.</text>
</comment>
<accession>A0A4S2AZ35</accession>
<dbReference type="Proteomes" id="UP000305751">
    <property type="component" value="Unassembled WGS sequence"/>
</dbReference>
<keyword evidence="4" id="KW-1185">Reference proteome</keyword>
<reference evidence="3 4" key="1">
    <citation type="submission" date="2019-04" db="EMBL/GenBank/DDBJ databases">
        <title>Microbes associate with the intestines of laboratory mice.</title>
        <authorList>
            <person name="Navarre W."/>
            <person name="Wong E."/>
            <person name="Huang K."/>
            <person name="Tropini C."/>
            <person name="Ng K."/>
            <person name="Yu B."/>
        </authorList>
    </citation>
    <scope>NUCLEOTIDE SEQUENCE [LARGE SCALE GENOMIC DNA]</scope>
    <source>
        <strain evidence="3 4">NM70_E10</strain>
    </source>
</reference>
<evidence type="ECO:0000259" key="2">
    <source>
        <dbReference type="Pfam" id="PF17955"/>
    </source>
</evidence>